<dbReference type="KEGG" id="thel:IG193_08155"/>
<dbReference type="Pfam" id="PF01935">
    <property type="entry name" value="DUF87"/>
    <property type="match status" value="1"/>
</dbReference>
<dbReference type="InParanoid" id="A0A7L9FFY9"/>
<protein>
    <submittedName>
        <fullName evidence="2">DUF87 domain-containing protein</fullName>
    </submittedName>
</protein>
<name>A0A7L9FFY9_9CREN</name>
<accession>A0A7L9FFY9</accession>
<evidence type="ECO:0000313" key="3">
    <source>
        <dbReference type="Proteomes" id="UP000594121"/>
    </source>
</evidence>
<evidence type="ECO:0000313" key="2">
    <source>
        <dbReference type="EMBL" id="QOJ78710.1"/>
    </source>
</evidence>
<reference evidence="2 3" key="1">
    <citation type="submission" date="2020-10" db="EMBL/GenBank/DDBJ databases">
        <title>Thermofilum lucidum 3507LT sp. nov. a novel member of Thermofilaceae family isolated from Chile hot spring, and proposal of description order Thermofilales.</title>
        <authorList>
            <person name="Zayulina K.S."/>
            <person name="Elcheninov A.G."/>
            <person name="Toshchakov S.V."/>
            <person name="Kublanov I.V."/>
        </authorList>
    </citation>
    <scope>NUCLEOTIDE SEQUENCE [LARGE SCALE GENOMIC DNA]</scope>
    <source>
        <strain evidence="2 3">3507LT</strain>
    </source>
</reference>
<keyword evidence="3" id="KW-1185">Reference proteome</keyword>
<dbReference type="GeneID" id="59149861"/>
<dbReference type="Proteomes" id="UP000594121">
    <property type="component" value="Chromosome"/>
</dbReference>
<evidence type="ECO:0000259" key="1">
    <source>
        <dbReference type="Pfam" id="PF01935"/>
    </source>
</evidence>
<dbReference type="SUPFAM" id="SSF52540">
    <property type="entry name" value="P-loop containing nucleoside triphosphate hydrolases"/>
    <property type="match status" value="1"/>
</dbReference>
<dbReference type="RefSeq" id="WP_192818682.1">
    <property type="nucleotide sequence ID" value="NZ_CP062310.1"/>
</dbReference>
<dbReference type="AlphaFoldDB" id="A0A7L9FFY9"/>
<gene>
    <name evidence="2" type="ORF">IG193_08155</name>
</gene>
<organism evidence="2 3">
    <name type="scientific">Infirmifilum lucidum</name>
    <dbReference type="NCBI Taxonomy" id="2776706"/>
    <lineage>
        <taxon>Archaea</taxon>
        <taxon>Thermoproteota</taxon>
        <taxon>Thermoprotei</taxon>
        <taxon>Thermofilales</taxon>
        <taxon>Thermofilaceae</taxon>
        <taxon>Infirmifilum</taxon>
    </lineage>
</organism>
<dbReference type="InterPro" id="IPR002789">
    <property type="entry name" value="HerA_central"/>
</dbReference>
<feature type="domain" description="Helicase HerA central" evidence="1">
    <location>
        <begin position="16"/>
        <end position="63"/>
    </location>
</feature>
<proteinExistence type="predicted"/>
<dbReference type="InterPro" id="IPR027417">
    <property type="entry name" value="P-loop_NTPase"/>
</dbReference>
<sequence>MPSRAGQNGAAERIEGMIEARTVLGKRTVIVGETGSGKTRLTARILEGLLELVDASEVTVIDMAPTTIPGLGYRLSHYTSAVHRVRYLAPREVRAPRLEGRSVEEVIQLAEFNRNVLESLLELFRKDPTRVLVVNDMTMYFHAGDPNKLAECALLAETFLANAYSGLKLSNDKGSGLTRRESEALKYFVERVNADVYYL</sequence>
<dbReference type="EMBL" id="CP062310">
    <property type="protein sequence ID" value="QOJ78710.1"/>
    <property type="molecule type" value="Genomic_DNA"/>
</dbReference>